<dbReference type="AlphaFoldDB" id="A0A3P7K276"/>
<dbReference type="OrthoDB" id="5919772at2759"/>
<gene>
    <name evidence="2" type="ORF">SVUK_LOCUS273</name>
</gene>
<name>A0A3P7K276_STRVU</name>
<feature type="compositionally biased region" description="Basic and acidic residues" evidence="1">
    <location>
        <begin position="115"/>
        <end position="129"/>
    </location>
</feature>
<proteinExistence type="predicted"/>
<dbReference type="EMBL" id="UYYB01000416">
    <property type="protein sequence ID" value="VDM65275.1"/>
    <property type="molecule type" value="Genomic_DNA"/>
</dbReference>
<reference evidence="2 3" key="1">
    <citation type="submission" date="2018-11" db="EMBL/GenBank/DDBJ databases">
        <authorList>
            <consortium name="Pathogen Informatics"/>
        </authorList>
    </citation>
    <scope>NUCLEOTIDE SEQUENCE [LARGE SCALE GENOMIC DNA]</scope>
</reference>
<sequence length="153" mass="16736">MNYLVSLASSQVRYTLPPLGHDSAENIASTSNSGGPQGIFHYSDTDNNFQSNFKLPDFERLDPIRMASELLSAAAVAENSRKTLSGINLPLPFARRPLRLEVTGESQNSLSLRNRKNEAAEPSRDLSPEAREAFVRAKQICLHSSAASCDEVS</sequence>
<evidence type="ECO:0000256" key="1">
    <source>
        <dbReference type="SAM" id="MobiDB-lite"/>
    </source>
</evidence>
<accession>A0A3P7K276</accession>
<protein>
    <submittedName>
        <fullName evidence="2">Uncharacterized protein</fullName>
    </submittedName>
</protein>
<keyword evidence="3" id="KW-1185">Reference proteome</keyword>
<feature type="region of interest" description="Disordered" evidence="1">
    <location>
        <begin position="103"/>
        <end position="129"/>
    </location>
</feature>
<dbReference type="Proteomes" id="UP000270094">
    <property type="component" value="Unassembled WGS sequence"/>
</dbReference>
<evidence type="ECO:0000313" key="2">
    <source>
        <dbReference type="EMBL" id="VDM65275.1"/>
    </source>
</evidence>
<evidence type="ECO:0000313" key="3">
    <source>
        <dbReference type="Proteomes" id="UP000270094"/>
    </source>
</evidence>
<organism evidence="2 3">
    <name type="scientific">Strongylus vulgaris</name>
    <name type="common">Blood worm</name>
    <dbReference type="NCBI Taxonomy" id="40348"/>
    <lineage>
        <taxon>Eukaryota</taxon>
        <taxon>Metazoa</taxon>
        <taxon>Ecdysozoa</taxon>
        <taxon>Nematoda</taxon>
        <taxon>Chromadorea</taxon>
        <taxon>Rhabditida</taxon>
        <taxon>Rhabditina</taxon>
        <taxon>Rhabditomorpha</taxon>
        <taxon>Strongyloidea</taxon>
        <taxon>Strongylidae</taxon>
        <taxon>Strongylus</taxon>
    </lineage>
</organism>